<keyword evidence="2" id="KW-1185">Reference proteome</keyword>
<comment type="caution">
    <text evidence="1">The sequence shown here is derived from an EMBL/GenBank/DDBJ whole genome shotgun (WGS) entry which is preliminary data.</text>
</comment>
<dbReference type="EMBL" id="JAHCDA010000003">
    <property type="protein sequence ID" value="MBS7812387.1"/>
    <property type="molecule type" value="Genomic_DNA"/>
</dbReference>
<sequence length="129" mass="14612">MNENPDLEALEWVLSQVVHHGIPTGISDIEYGDNLDKLNRVQALIERVKATEPMKQVYRVMQEQGCFVVMEVTRQSLAEDLEIPEHKLPSNEDIDEIVGQVAEGNGTYTEIILEGIREVLREKLGLNDL</sequence>
<accession>A0ABS5QFQ2</accession>
<dbReference type="RefSeq" id="WP_213671095.1">
    <property type="nucleotide sequence ID" value="NZ_JAHCDA010000003.1"/>
</dbReference>
<evidence type="ECO:0000313" key="1">
    <source>
        <dbReference type="EMBL" id="MBS7812387.1"/>
    </source>
</evidence>
<organism evidence="1 2">
    <name type="scientific">Roseococcus pinisoli</name>
    <dbReference type="NCBI Taxonomy" id="2835040"/>
    <lineage>
        <taxon>Bacteria</taxon>
        <taxon>Pseudomonadati</taxon>
        <taxon>Pseudomonadota</taxon>
        <taxon>Alphaproteobacteria</taxon>
        <taxon>Acetobacterales</taxon>
        <taxon>Roseomonadaceae</taxon>
        <taxon>Roseococcus</taxon>
    </lineage>
</organism>
<gene>
    <name evidence="1" type="ORF">KHU32_15660</name>
</gene>
<name>A0ABS5QFQ2_9PROT</name>
<proteinExistence type="predicted"/>
<dbReference type="Proteomes" id="UP000766336">
    <property type="component" value="Unassembled WGS sequence"/>
</dbReference>
<evidence type="ECO:0000313" key="2">
    <source>
        <dbReference type="Proteomes" id="UP000766336"/>
    </source>
</evidence>
<reference evidence="1 2" key="1">
    <citation type="submission" date="2021-05" db="EMBL/GenBank/DDBJ databases">
        <title>Roseococcus sp. XZZS9, whole genome shotgun sequencing project.</title>
        <authorList>
            <person name="Zhao G."/>
            <person name="Shen L."/>
        </authorList>
    </citation>
    <scope>NUCLEOTIDE SEQUENCE [LARGE SCALE GENOMIC DNA]</scope>
    <source>
        <strain evidence="1 2">XZZS9</strain>
    </source>
</reference>
<protein>
    <submittedName>
        <fullName evidence="1">Uncharacterized protein</fullName>
    </submittedName>
</protein>